<dbReference type="STRING" id="714315.GCA_000516535_00350"/>
<proteinExistence type="predicted"/>
<dbReference type="Proteomes" id="UP000321606">
    <property type="component" value="Chromosome"/>
</dbReference>
<evidence type="ECO:0000313" key="2">
    <source>
        <dbReference type="Proteomes" id="UP000321606"/>
    </source>
</evidence>
<gene>
    <name evidence="1" type="ORF">JCM16774_0337</name>
</gene>
<dbReference type="EMBL" id="AP019822">
    <property type="protein sequence ID" value="BBM35424.1"/>
    <property type="molecule type" value="Genomic_DNA"/>
</dbReference>
<reference evidence="1 2" key="1">
    <citation type="submission" date="2019-07" db="EMBL/GenBank/DDBJ databases">
        <title>Complete Genome Sequence of Leptotrichia goodfellowii Strain JCM 16774.</title>
        <authorList>
            <person name="Watanabe S."/>
            <person name="Cui L."/>
        </authorList>
    </citation>
    <scope>NUCLEOTIDE SEQUENCE [LARGE SCALE GENOMIC DNA]</scope>
    <source>
        <strain evidence="1 2">JCM16774</strain>
    </source>
</reference>
<sequence>MKDIVEIYKECGDFHESVKRSGLTPLVAHIKLMKSGVLKIQDKIKYASRGGRLGGLAEELFQKLVPDAVDANKYWQKNNPIYDFMYKGLTIDVKYSSYHSRGKKTNYWNIRTKGKQNITVAFLERKSGDELKNPYCLLIPNGFIGTKCDTHVSKSGEWFQNFRIELDELQKYLDEYAEFV</sequence>
<organism evidence="1 2">
    <name type="scientific">Pseudoleptotrichia goodfellowii</name>
    <dbReference type="NCBI Taxonomy" id="157692"/>
    <lineage>
        <taxon>Bacteria</taxon>
        <taxon>Fusobacteriati</taxon>
        <taxon>Fusobacteriota</taxon>
        <taxon>Fusobacteriia</taxon>
        <taxon>Fusobacteriales</taxon>
        <taxon>Leptotrichiaceae</taxon>
        <taxon>Pseudoleptotrichia</taxon>
    </lineage>
</organism>
<dbReference type="KEGG" id="lgo:JCM16774_0337"/>
<dbReference type="RefSeq" id="WP_026736994.1">
    <property type="nucleotide sequence ID" value="NZ_AP019822.1"/>
</dbReference>
<protein>
    <submittedName>
        <fullName evidence="1">Uncharacterized protein</fullName>
    </submittedName>
</protein>
<dbReference type="AlphaFoldDB" id="A0A510J8D2"/>
<accession>A0A510J8D2</accession>
<evidence type="ECO:0000313" key="1">
    <source>
        <dbReference type="EMBL" id="BBM35424.1"/>
    </source>
</evidence>
<name>A0A510J8D2_9FUSO</name>
<dbReference type="OrthoDB" id="2216254at2"/>